<keyword evidence="3" id="KW-0813">Transport</keyword>
<dbReference type="Gene3D" id="1.20.1250.20">
    <property type="entry name" value="MFS general substrate transporter like domains"/>
    <property type="match status" value="1"/>
</dbReference>
<feature type="transmembrane region" description="Helical" evidence="8">
    <location>
        <begin position="83"/>
        <end position="101"/>
    </location>
</feature>
<evidence type="ECO:0000256" key="6">
    <source>
        <dbReference type="ARBA" id="ARBA00023136"/>
    </source>
</evidence>
<comment type="caution">
    <text evidence="10">The sequence shown here is derived from an EMBL/GenBank/DDBJ whole genome shotgun (WGS) entry which is preliminary data.</text>
</comment>
<dbReference type="CDD" id="cd17316">
    <property type="entry name" value="MFS_SV2_like"/>
    <property type="match status" value="1"/>
</dbReference>
<feature type="transmembrane region" description="Helical" evidence="8">
    <location>
        <begin position="113"/>
        <end position="146"/>
    </location>
</feature>
<comment type="subcellular location">
    <subcellularLocation>
        <location evidence="1">Membrane</location>
        <topology evidence="1">Multi-pass membrane protein</topology>
    </subcellularLocation>
</comment>
<feature type="domain" description="Major facilitator superfamily (MFS) profile" evidence="9">
    <location>
        <begin position="49"/>
        <end position="509"/>
    </location>
</feature>
<keyword evidence="6 8" id="KW-0472">Membrane</keyword>
<accession>A0A9P8VZI2</accession>
<evidence type="ECO:0000256" key="2">
    <source>
        <dbReference type="ARBA" id="ARBA00008335"/>
    </source>
</evidence>
<sequence length="514" mass="55757">MATTEKPRPTTSGSYGKVPQGADEVYEKKVAVMNQALIDIGMGPFQWKIFAMTGFGWFVDNFWMQAITIISPAVRNEFAVQRIAFLTVAKYAGLVVGSTVWPMTADFIGRRLAFNVTLLISSVAGLVGAGSPNFVAIATFCAFIGVGTGGNQPVDSAIFLEFIPATHQYLLTMQSGFWSVGQATAALIGWPLIANFSCPSDHAAGGCTFENNLGWRYTYWTFGGLTLAMFLMRFLFRIYETPKYLLGKGLDKQAVEVVQKIAARNKTTTWLTISHFEAIDAEIRLANGDETAGPSTGSRTIIKKNLDKFTPRKIKALFSTPRLALSTSLMLFLWCSIGMAYPLYNSFIPIYLENKGVTTGSSSLSTTYRNYAMQAVCGIPASILGGFTVDLKRVGRKGTGTLACLGTGIFLFLFTRAKSNAGVLGFTCAIAFFQNLVYGLLYSYTPELFPAPIRGTANGLVAMFNRLSGLMAPIIAAYVGIDTDIPVWISAVLFMVAGIVFLILPYETRGKAAA</sequence>
<evidence type="ECO:0000256" key="5">
    <source>
        <dbReference type="ARBA" id="ARBA00022989"/>
    </source>
</evidence>
<evidence type="ECO:0000256" key="3">
    <source>
        <dbReference type="ARBA" id="ARBA00022448"/>
    </source>
</evidence>
<evidence type="ECO:0000256" key="4">
    <source>
        <dbReference type="ARBA" id="ARBA00022692"/>
    </source>
</evidence>
<feature type="transmembrane region" description="Helical" evidence="8">
    <location>
        <begin position="323"/>
        <end position="344"/>
    </location>
</feature>
<dbReference type="InterPro" id="IPR011701">
    <property type="entry name" value="MFS"/>
</dbReference>
<evidence type="ECO:0000313" key="11">
    <source>
        <dbReference type="Proteomes" id="UP000777438"/>
    </source>
</evidence>
<gene>
    <name evidence="10" type="ORF">B0T10DRAFT_575828</name>
</gene>
<evidence type="ECO:0000313" key="10">
    <source>
        <dbReference type="EMBL" id="KAH6886169.1"/>
    </source>
</evidence>
<evidence type="ECO:0000259" key="9">
    <source>
        <dbReference type="PROSITE" id="PS50850"/>
    </source>
</evidence>
<evidence type="ECO:0000256" key="7">
    <source>
        <dbReference type="ARBA" id="ARBA00023180"/>
    </source>
</evidence>
<dbReference type="InterPro" id="IPR036259">
    <property type="entry name" value="MFS_trans_sf"/>
</dbReference>
<dbReference type="InterPro" id="IPR020846">
    <property type="entry name" value="MFS_dom"/>
</dbReference>
<proteinExistence type="inferred from homology"/>
<dbReference type="PROSITE" id="PS50850">
    <property type="entry name" value="MFS"/>
    <property type="match status" value="1"/>
</dbReference>
<keyword evidence="5 8" id="KW-1133">Transmembrane helix</keyword>
<dbReference type="SUPFAM" id="SSF103473">
    <property type="entry name" value="MFS general substrate transporter"/>
    <property type="match status" value="1"/>
</dbReference>
<feature type="transmembrane region" description="Helical" evidence="8">
    <location>
        <begin position="421"/>
        <end position="442"/>
    </location>
</feature>
<dbReference type="Proteomes" id="UP000777438">
    <property type="component" value="Unassembled WGS sequence"/>
</dbReference>
<name>A0A9P8VZI2_9HYPO</name>
<dbReference type="FunFam" id="1.20.1250.20:FF:000171">
    <property type="entry name" value="MFS general substrate transporter"/>
    <property type="match status" value="1"/>
</dbReference>
<dbReference type="Pfam" id="PF07690">
    <property type="entry name" value="MFS_1"/>
    <property type="match status" value="2"/>
</dbReference>
<feature type="transmembrane region" description="Helical" evidence="8">
    <location>
        <begin position="487"/>
        <end position="506"/>
    </location>
</feature>
<comment type="similarity">
    <text evidence="2">Belongs to the major facilitator superfamily.</text>
</comment>
<evidence type="ECO:0000256" key="1">
    <source>
        <dbReference type="ARBA" id="ARBA00004141"/>
    </source>
</evidence>
<organism evidence="10 11">
    <name type="scientific">Thelonectria olida</name>
    <dbReference type="NCBI Taxonomy" id="1576542"/>
    <lineage>
        <taxon>Eukaryota</taxon>
        <taxon>Fungi</taxon>
        <taxon>Dikarya</taxon>
        <taxon>Ascomycota</taxon>
        <taxon>Pezizomycotina</taxon>
        <taxon>Sordariomycetes</taxon>
        <taxon>Hypocreomycetidae</taxon>
        <taxon>Hypocreales</taxon>
        <taxon>Nectriaceae</taxon>
        <taxon>Thelonectria</taxon>
    </lineage>
</organism>
<dbReference type="GO" id="GO:0016020">
    <property type="term" value="C:membrane"/>
    <property type="evidence" value="ECO:0007669"/>
    <property type="project" value="UniProtKB-SubCell"/>
</dbReference>
<feature type="transmembrane region" description="Helical" evidence="8">
    <location>
        <begin position="217"/>
        <end position="236"/>
    </location>
</feature>
<dbReference type="AlphaFoldDB" id="A0A9P8VZI2"/>
<protein>
    <submittedName>
        <fullName evidence="10">Major facilitator superfamily domain-containing protein</fullName>
    </submittedName>
</protein>
<keyword evidence="11" id="KW-1185">Reference proteome</keyword>
<dbReference type="GO" id="GO:0022857">
    <property type="term" value="F:transmembrane transporter activity"/>
    <property type="evidence" value="ECO:0007669"/>
    <property type="project" value="InterPro"/>
</dbReference>
<dbReference type="PANTHER" id="PTHR23511">
    <property type="entry name" value="SYNAPTIC VESICLE GLYCOPROTEIN 2"/>
    <property type="match status" value="1"/>
</dbReference>
<reference evidence="10 11" key="1">
    <citation type="journal article" date="2021" name="Nat. Commun.">
        <title>Genetic determinants of endophytism in the Arabidopsis root mycobiome.</title>
        <authorList>
            <person name="Mesny F."/>
            <person name="Miyauchi S."/>
            <person name="Thiergart T."/>
            <person name="Pickel B."/>
            <person name="Atanasova L."/>
            <person name="Karlsson M."/>
            <person name="Huettel B."/>
            <person name="Barry K.W."/>
            <person name="Haridas S."/>
            <person name="Chen C."/>
            <person name="Bauer D."/>
            <person name="Andreopoulos W."/>
            <person name="Pangilinan J."/>
            <person name="LaButti K."/>
            <person name="Riley R."/>
            <person name="Lipzen A."/>
            <person name="Clum A."/>
            <person name="Drula E."/>
            <person name="Henrissat B."/>
            <person name="Kohler A."/>
            <person name="Grigoriev I.V."/>
            <person name="Martin F.M."/>
            <person name="Hacquard S."/>
        </authorList>
    </citation>
    <scope>NUCLEOTIDE SEQUENCE [LARGE SCALE GENOMIC DNA]</scope>
    <source>
        <strain evidence="10 11">MPI-CAGE-CH-0241</strain>
    </source>
</reference>
<keyword evidence="4 8" id="KW-0812">Transmembrane</keyword>
<dbReference type="PANTHER" id="PTHR23511:SF5">
    <property type="entry name" value="MAJOR FACILITATOR-TYPE TRANSPORTER HXNZ-RELATED"/>
    <property type="match status" value="1"/>
</dbReference>
<feature type="transmembrane region" description="Helical" evidence="8">
    <location>
        <begin position="463"/>
        <end position="481"/>
    </location>
</feature>
<evidence type="ECO:0000256" key="8">
    <source>
        <dbReference type="SAM" id="Phobius"/>
    </source>
</evidence>
<dbReference type="OrthoDB" id="4139357at2759"/>
<feature type="transmembrane region" description="Helical" evidence="8">
    <location>
        <begin position="398"/>
        <end position="415"/>
    </location>
</feature>
<keyword evidence="7" id="KW-0325">Glycoprotein</keyword>
<dbReference type="EMBL" id="JAGPYM010000016">
    <property type="protein sequence ID" value="KAH6886169.1"/>
    <property type="molecule type" value="Genomic_DNA"/>
</dbReference>